<dbReference type="Pfam" id="PF01793">
    <property type="entry name" value="Glyco_transf_15"/>
    <property type="match status" value="1"/>
</dbReference>
<evidence type="ECO:0000256" key="3">
    <source>
        <dbReference type="SAM" id="MobiDB-lite"/>
    </source>
</evidence>
<comment type="similarity">
    <text evidence="1">Belongs to the glycosyltransferase 15 family.</text>
</comment>
<keyword evidence="2" id="KW-0808">Transferase</keyword>
<dbReference type="GO" id="GO:0000032">
    <property type="term" value="P:cell wall mannoprotein biosynthetic process"/>
    <property type="evidence" value="ECO:0007669"/>
    <property type="project" value="TreeGrafter"/>
</dbReference>
<dbReference type="GO" id="GO:0006487">
    <property type="term" value="P:protein N-linked glycosylation"/>
    <property type="evidence" value="ECO:0007669"/>
    <property type="project" value="TreeGrafter"/>
</dbReference>
<comment type="caution">
    <text evidence="5">The sequence shown here is derived from an EMBL/GenBank/DDBJ whole genome shotgun (WGS) entry which is preliminary data.</text>
</comment>
<feature type="signal peptide" evidence="4">
    <location>
        <begin position="1"/>
        <end position="24"/>
    </location>
</feature>
<feature type="region of interest" description="Disordered" evidence="3">
    <location>
        <begin position="38"/>
        <end position="75"/>
    </location>
</feature>
<dbReference type="InterPro" id="IPR029044">
    <property type="entry name" value="Nucleotide-diphossugar_trans"/>
</dbReference>
<dbReference type="GO" id="GO:0005794">
    <property type="term" value="C:Golgi apparatus"/>
    <property type="evidence" value="ECO:0007669"/>
    <property type="project" value="TreeGrafter"/>
</dbReference>
<dbReference type="GO" id="GO:0016020">
    <property type="term" value="C:membrane"/>
    <property type="evidence" value="ECO:0007669"/>
    <property type="project" value="InterPro"/>
</dbReference>
<proteinExistence type="inferred from homology"/>
<dbReference type="AlphaFoldDB" id="A0A9W6ZAE2"/>
<dbReference type="EMBL" id="BRXX01000560">
    <property type="protein sequence ID" value="GMH46830.1"/>
    <property type="molecule type" value="Genomic_DNA"/>
</dbReference>
<dbReference type="GO" id="GO:0000026">
    <property type="term" value="F:alpha-1,2-mannosyltransferase activity"/>
    <property type="evidence" value="ECO:0007669"/>
    <property type="project" value="TreeGrafter"/>
</dbReference>
<dbReference type="Proteomes" id="UP001165160">
    <property type="component" value="Unassembled WGS sequence"/>
</dbReference>
<evidence type="ECO:0000256" key="1">
    <source>
        <dbReference type="ARBA" id="ARBA00007677"/>
    </source>
</evidence>
<sequence>MTKNFFQFAVGCVLVLTCLTLLKGNEYTQIHEVAPCSPNAQTPPPPASNPPPATPSVVAPPAPVSSPPSSPSDNAAAVATYDEYVEEVNRQLGTPDLLFQDTVMGMFSKGYSEETMANIKAIRELHATYPEDRPKACAFMLAFPTRCGEPCIRGNKHDQSWNVMHNMAALENQIWSSSGVNFHYPVVIYHEDYTAEQKAAVESATKSRVFWFEVSFGAASLPKYISREDIDEIVASNHHPHDRTGNIEIPHSRGKSHGFGYRTMCRFFGGIIFHSPLVREFDYYWRLDGGDSRLRWPNRPERPVYDIFKDLKAKNRLYGYIKVATAQESPRFDEALKQFKPLVPELMSKFFTNGKYNGKYYYNNFEVVHIPTFQSKQHWEIFSACDRNGAFFFGATKKNGLGDADFRSGVLGYLDEMSPEKVHAYSDIGYDHPVPWDDNYPATWVGDFKWEGDWLNLPNGEFYVPLAT</sequence>
<reference evidence="6" key="1">
    <citation type="journal article" date="2023" name="Commun. Biol.">
        <title>Genome analysis of Parmales, the sister group of diatoms, reveals the evolutionary specialization of diatoms from phago-mixotrophs to photoautotrophs.</title>
        <authorList>
            <person name="Ban H."/>
            <person name="Sato S."/>
            <person name="Yoshikawa S."/>
            <person name="Yamada K."/>
            <person name="Nakamura Y."/>
            <person name="Ichinomiya M."/>
            <person name="Sato N."/>
            <person name="Blanc-Mathieu R."/>
            <person name="Endo H."/>
            <person name="Kuwata A."/>
            <person name="Ogata H."/>
        </authorList>
    </citation>
    <scope>NUCLEOTIDE SEQUENCE [LARGE SCALE GENOMIC DNA]</scope>
    <source>
        <strain evidence="6">NIES 3699</strain>
    </source>
</reference>
<evidence type="ECO:0000313" key="6">
    <source>
        <dbReference type="Proteomes" id="UP001165160"/>
    </source>
</evidence>
<feature type="chain" id="PRO_5040999549" evidence="4">
    <location>
        <begin position="25"/>
        <end position="468"/>
    </location>
</feature>
<protein>
    <submittedName>
        <fullName evidence="5">Uncharacterized protein</fullName>
    </submittedName>
</protein>
<dbReference type="InterPro" id="IPR002685">
    <property type="entry name" value="Glyco_trans_15"/>
</dbReference>
<keyword evidence="6" id="KW-1185">Reference proteome</keyword>
<evidence type="ECO:0000256" key="2">
    <source>
        <dbReference type="ARBA" id="ARBA00022679"/>
    </source>
</evidence>
<gene>
    <name evidence="5" type="ORF">TrVE_jg9655</name>
</gene>
<keyword evidence="4" id="KW-0732">Signal</keyword>
<evidence type="ECO:0000256" key="4">
    <source>
        <dbReference type="SAM" id="SignalP"/>
    </source>
</evidence>
<dbReference type="SUPFAM" id="SSF53448">
    <property type="entry name" value="Nucleotide-diphospho-sugar transferases"/>
    <property type="match status" value="1"/>
</dbReference>
<evidence type="ECO:0000313" key="5">
    <source>
        <dbReference type="EMBL" id="GMH46830.1"/>
    </source>
</evidence>
<accession>A0A9W6ZAE2</accession>
<organism evidence="5 6">
    <name type="scientific">Triparma verrucosa</name>
    <dbReference type="NCBI Taxonomy" id="1606542"/>
    <lineage>
        <taxon>Eukaryota</taxon>
        <taxon>Sar</taxon>
        <taxon>Stramenopiles</taxon>
        <taxon>Ochrophyta</taxon>
        <taxon>Bolidophyceae</taxon>
        <taxon>Parmales</taxon>
        <taxon>Triparmaceae</taxon>
        <taxon>Triparma</taxon>
    </lineage>
</organism>
<dbReference type="PANTHER" id="PTHR31121">
    <property type="entry name" value="ALPHA-1,2 MANNOSYLTRANSFERASE KTR1"/>
    <property type="match status" value="1"/>
</dbReference>
<dbReference type="PANTHER" id="PTHR31121:SF6">
    <property type="entry name" value="ALPHA-1,2 MANNOSYLTRANSFERASE KTR1"/>
    <property type="match status" value="1"/>
</dbReference>
<name>A0A9W6ZAE2_9STRA</name>
<feature type="compositionally biased region" description="Pro residues" evidence="3">
    <location>
        <begin position="41"/>
        <end position="70"/>
    </location>
</feature>
<dbReference type="Gene3D" id="3.90.550.10">
    <property type="entry name" value="Spore Coat Polysaccharide Biosynthesis Protein SpsA, Chain A"/>
    <property type="match status" value="1"/>
</dbReference>